<evidence type="ECO:0000313" key="1">
    <source>
        <dbReference type="EMBL" id="KKN56984.1"/>
    </source>
</evidence>
<dbReference type="AlphaFoldDB" id="A0A0F9RQK9"/>
<name>A0A0F9RQK9_9ZZZZ</name>
<dbReference type="EMBL" id="LAZR01000825">
    <property type="protein sequence ID" value="KKN56984.1"/>
    <property type="molecule type" value="Genomic_DNA"/>
</dbReference>
<comment type="caution">
    <text evidence="1">The sequence shown here is derived from an EMBL/GenBank/DDBJ whole genome shotgun (WGS) entry which is preliminary data.</text>
</comment>
<reference evidence="1" key="1">
    <citation type="journal article" date="2015" name="Nature">
        <title>Complex archaea that bridge the gap between prokaryotes and eukaryotes.</title>
        <authorList>
            <person name="Spang A."/>
            <person name="Saw J.H."/>
            <person name="Jorgensen S.L."/>
            <person name="Zaremba-Niedzwiedzka K."/>
            <person name="Martijn J."/>
            <person name="Lind A.E."/>
            <person name="van Eijk R."/>
            <person name="Schleper C."/>
            <person name="Guy L."/>
            <person name="Ettema T.J."/>
        </authorList>
    </citation>
    <scope>NUCLEOTIDE SEQUENCE</scope>
</reference>
<sequence>MGSFPSGWIDSDGADCETTIIASLDGHRNVMQLDDQGGATRCQAVLFAFTQGLNTVLEFWCTKDSIAADTVFNFYIYDDNDLLVHLRFDNDDLDYFNGGFVSIKDNFLVANTLSHFKIILDDTANNFDCYIGGVLEGVNLAYENNSTSGADNLLIETDNFDTGYKAYFASLGISTDPSYMVGDNIFWRYFKMLDDPFIDDISNTGTSITWVDGVTDAATTTLVAEFNERKKYLKQVRTGTVEDCYHTIGTQSKTGIYEWYVKSDNVLLQTRWTLKEGTTAIVEIDFVNLGAGIYYNDSGGTGIEITGVSAVNDTWFHFKVKVTDAATDTFDLWINNVKRVTGGECRNNQTSGINRMYLEALQTDCVMYLDAFGMVGDSNYEEGDNRTFDYDAQNYDDITSSLSKAEIFDEAYIISTAIIEATKDVITINNLHIIQLYDVNSDLRFEGNFFKKTTAAGFDIFTVHSLNKSNLKKPSTYTASAEDPSEILLGIFTALTHAVSSDSRLLYYEKDDPAGSHSPTIINTPNIEIIRRMAYHSDRYAVIRPNGLFTLDSDKVPINGAYTISSSTGEIRGDPLIETIDSQINKVTVYGAFDPDRGIFFNGESVDTSAQDDGTLVNEYSKWYPDLRSDTDCTNRAVAIRTGTGFNPSIITAKLLNVYGNCGEIINFAFSPKSFSAQNAYIQKGSHNLVTGLSTYELSTGIFEDWGLSQEQWSLAREGERQINDGIFATDINTVYPYFVADTASGATIQANGWIQLDGNGDLMRITAYLDGKVDTSRDMILTIVWSRRDAGADTISANCSLNGFATDGTTDTDPILNDSTPLNACASDKWEKIIYILPNAQLNNTKIISGSFTMQEASKDIHIQSVTLRYHVLRTI</sequence>
<accession>A0A0F9RQK9</accession>
<gene>
    <name evidence="1" type="ORF">LCGC14_0567060</name>
</gene>
<protein>
    <submittedName>
        <fullName evidence="1">Uncharacterized protein</fullName>
    </submittedName>
</protein>
<organism evidence="1">
    <name type="scientific">marine sediment metagenome</name>
    <dbReference type="NCBI Taxonomy" id="412755"/>
    <lineage>
        <taxon>unclassified sequences</taxon>
        <taxon>metagenomes</taxon>
        <taxon>ecological metagenomes</taxon>
    </lineage>
</organism>
<proteinExistence type="predicted"/>